<feature type="domain" description="Beta-Casp" evidence="3">
    <location>
        <begin position="239"/>
        <end position="364"/>
    </location>
</feature>
<dbReference type="SUPFAM" id="SSF56281">
    <property type="entry name" value="Metallo-hydrolase/oxidoreductase"/>
    <property type="match status" value="1"/>
</dbReference>
<evidence type="ECO:0000259" key="3">
    <source>
        <dbReference type="SMART" id="SM01027"/>
    </source>
</evidence>
<dbReference type="Pfam" id="PF07521">
    <property type="entry name" value="RMMBL"/>
    <property type="match status" value="1"/>
</dbReference>
<dbReference type="Pfam" id="PF16661">
    <property type="entry name" value="Lactamase_B_6"/>
    <property type="match status" value="1"/>
</dbReference>
<dbReference type="Gene3D" id="3.60.15.10">
    <property type="entry name" value="Ribonuclease Z/Hydroxyacylglutathione hydrolase-like"/>
    <property type="match status" value="1"/>
</dbReference>
<organism evidence="4 5">
    <name type="scientific">Candidatus Berkelbacteria bacterium CG10_big_fil_rev_8_21_14_0_10_41_12</name>
    <dbReference type="NCBI Taxonomy" id="1974513"/>
    <lineage>
        <taxon>Bacteria</taxon>
        <taxon>Candidatus Berkelbacteria</taxon>
    </lineage>
</organism>
<dbReference type="Proteomes" id="UP000228596">
    <property type="component" value="Unassembled WGS sequence"/>
</dbReference>
<keyword evidence="1" id="KW-0378">Hydrolase</keyword>
<dbReference type="PANTHER" id="PTHR11203">
    <property type="entry name" value="CLEAVAGE AND POLYADENYLATION SPECIFICITY FACTOR FAMILY MEMBER"/>
    <property type="match status" value="1"/>
</dbReference>
<dbReference type="EMBL" id="PEZV01000030">
    <property type="protein sequence ID" value="PIT97182.1"/>
    <property type="molecule type" value="Genomic_DNA"/>
</dbReference>
<evidence type="ECO:0000256" key="1">
    <source>
        <dbReference type="ARBA" id="ARBA00022801"/>
    </source>
</evidence>
<evidence type="ECO:0000313" key="4">
    <source>
        <dbReference type="EMBL" id="PIT97182.1"/>
    </source>
</evidence>
<dbReference type="SMART" id="SM01027">
    <property type="entry name" value="Beta-Casp"/>
    <property type="match status" value="1"/>
</dbReference>
<protein>
    <recommendedName>
        <fullName evidence="6">MBL fold hydrolase</fullName>
    </recommendedName>
</protein>
<comment type="caution">
    <text evidence="4">The sequence shown here is derived from an EMBL/GenBank/DDBJ whole genome shotgun (WGS) entry which is preliminary data.</text>
</comment>
<dbReference type="InterPro" id="IPR036866">
    <property type="entry name" value="RibonucZ/Hydroxyglut_hydro"/>
</dbReference>
<dbReference type="InterPro" id="IPR050698">
    <property type="entry name" value="MBL"/>
</dbReference>
<gene>
    <name evidence="4" type="ORF">COT77_02840</name>
</gene>
<dbReference type="SMART" id="SM00849">
    <property type="entry name" value="Lactamase_B"/>
    <property type="match status" value="1"/>
</dbReference>
<dbReference type="PANTHER" id="PTHR11203:SF37">
    <property type="entry name" value="INTEGRATOR COMPLEX SUBUNIT 11"/>
    <property type="match status" value="1"/>
</dbReference>
<feature type="domain" description="Metallo-beta-lactamase" evidence="2">
    <location>
        <begin position="13"/>
        <end position="214"/>
    </location>
</feature>
<dbReference type="AlphaFoldDB" id="A0A2M6WWM5"/>
<reference evidence="5" key="1">
    <citation type="submission" date="2017-09" db="EMBL/GenBank/DDBJ databases">
        <title>Depth-based differentiation of microbial function through sediment-hosted aquifers and enrichment of novel symbionts in the deep terrestrial subsurface.</title>
        <authorList>
            <person name="Probst A.J."/>
            <person name="Ladd B."/>
            <person name="Jarett J.K."/>
            <person name="Geller-Mcgrath D.E."/>
            <person name="Sieber C.M.K."/>
            <person name="Emerson J.B."/>
            <person name="Anantharaman K."/>
            <person name="Thomas B.C."/>
            <person name="Malmstrom R."/>
            <person name="Stieglmeier M."/>
            <person name="Klingl A."/>
            <person name="Woyke T."/>
            <person name="Ryan C.M."/>
            <person name="Banfield J.F."/>
        </authorList>
    </citation>
    <scope>NUCLEOTIDE SEQUENCE [LARGE SCALE GENOMIC DNA]</scope>
</reference>
<proteinExistence type="predicted"/>
<dbReference type="Gene3D" id="3.40.50.10890">
    <property type="match status" value="1"/>
</dbReference>
<dbReference type="GO" id="GO:0004521">
    <property type="term" value="F:RNA endonuclease activity"/>
    <property type="evidence" value="ECO:0007669"/>
    <property type="project" value="TreeGrafter"/>
</dbReference>
<dbReference type="CDD" id="cd16295">
    <property type="entry name" value="TTHA0252-CPSF-like_MBL-fold"/>
    <property type="match status" value="1"/>
</dbReference>
<dbReference type="InterPro" id="IPR022712">
    <property type="entry name" value="Beta_Casp"/>
</dbReference>
<dbReference type="InterPro" id="IPR011108">
    <property type="entry name" value="RMMBL"/>
</dbReference>
<name>A0A2M6WWM5_9BACT</name>
<dbReference type="GO" id="GO:0016787">
    <property type="term" value="F:hydrolase activity"/>
    <property type="evidence" value="ECO:0007669"/>
    <property type="project" value="UniProtKB-KW"/>
</dbReference>
<evidence type="ECO:0000259" key="2">
    <source>
        <dbReference type="SMART" id="SM00849"/>
    </source>
</evidence>
<accession>A0A2M6WWM5</accession>
<evidence type="ECO:0000313" key="5">
    <source>
        <dbReference type="Proteomes" id="UP000228596"/>
    </source>
</evidence>
<dbReference type="Pfam" id="PF10996">
    <property type="entry name" value="Beta-Casp"/>
    <property type="match status" value="1"/>
</dbReference>
<evidence type="ECO:0008006" key="6">
    <source>
        <dbReference type="Google" id="ProtNLM"/>
    </source>
</evidence>
<sequence length="448" mass="50325">MKILFHGATEGVTGSNFLVETNGVKFLVDCGMFQGGAENDRQNWQKFPYNPSEINFAIATHSHIDHIGRLPYLHRQDFKGKIYSTHPTAAFARIFLEDTCKIVKNTAESLGLEKLYEQEDVLSTLQLFAPYEYYQSFIPAEGIEVKFYDAGHILGSAIVEVKAEGKTIIFSGDLGNPPVPILKDTDFITNADYVVMESTYGDRNHEPFEQRKLHLERTIEDTCKQNGVLLVPSFAMERTQELLYELNDLIENNRIKQVPVFVDSPLAIKATEVYEQFPQYFDSEAKEVLKKSGDFFNFPGLTFTKEMRQSNEIAKIPGSKIIIAGSGMSTGGRILFHEQRYLPLPSTTLLVVGFQVNGTLGRALKDGTKRANIGGKKTNISAKIEVIDSYSAHADQSRLAYWLSQIKTAKKVFLVHGEPEAKQALLHKIEDEVGLETIIPKIDESFEI</sequence>
<dbReference type="InterPro" id="IPR001279">
    <property type="entry name" value="Metallo-B-lactamas"/>
</dbReference>